<dbReference type="Proteomes" id="UP000254400">
    <property type="component" value="Unassembled WGS sequence"/>
</dbReference>
<evidence type="ECO:0000313" key="2">
    <source>
        <dbReference type="Proteomes" id="UP000254400"/>
    </source>
</evidence>
<reference evidence="1 2" key="1">
    <citation type="submission" date="2018-06" db="EMBL/GenBank/DDBJ databases">
        <authorList>
            <consortium name="Pathogen Informatics"/>
            <person name="Doyle S."/>
        </authorList>
    </citation>
    <scope>NUCLEOTIDE SEQUENCE [LARGE SCALE GENOMIC DNA]</scope>
    <source>
        <strain evidence="1 2">NCTC10343</strain>
    </source>
</reference>
<dbReference type="EMBL" id="UGSC01000001">
    <property type="protein sequence ID" value="SUA70012.1"/>
    <property type="molecule type" value="Genomic_DNA"/>
</dbReference>
<sequence length="179" mass="20995">MEAHQKEPSDYKLSKDFFYWLLNVFTRNNKLVSFNPSIRIRSWTGFHGTTQDTVHKLMGEGEHISAILGTLAFLFMDDPFKSLSLSIQYENERIPVHLWANGSLSIHDYEYEGMFANAYQDEKRKVLLSILMYTEVLPALFQAYQQAITNNKWNEQAKEEFRNYIGDEIITRVKSELQI</sequence>
<dbReference type="RefSeq" id="WP_145958753.1">
    <property type="nucleotide sequence ID" value="NZ_CP025957.1"/>
</dbReference>
<proteinExistence type="predicted"/>
<accession>A0A378XYB2</accession>
<gene>
    <name evidence="1" type="ORF">NCTC10343_02881</name>
</gene>
<name>A0A378XYB2_PAEPO</name>
<dbReference type="GeneID" id="93346257"/>
<protein>
    <submittedName>
        <fullName evidence="1">Uncharacterized protein</fullName>
    </submittedName>
</protein>
<dbReference type="AlphaFoldDB" id="A0A378XYB2"/>
<evidence type="ECO:0000313" key="1">
    <source>
        <dbReference type="EMBL" id="SUA70012.1"/>
    </source>
</evidence>
<organism evidence="1 2">
    <name type="scientific">Paenibacillus polymyxa</name>
    <name type="common">Bacillus polymyxa</name>
    <dbReference type="NCBI Taxonomy" id="1406"/>
    <lineage>
        <taxon>Bacteria</taxon>
        <taxon>Bacillati</taxon>
        <taxon>Bacillota</taxon>
        <taxon>Bacilli</taxon>
        <taxon>Bacillales</taxon>
        <taxon>Paenibacillaceae</taxon>
        <taxon>Paenibacillus</taxon>
    </lineage>
</organism>